<dbReference type="GO" id="GO:0015344">
    <property type="term" value="F:siderophore uptake transmembrane transporter activity"/>
    <property type="evidence" value="ECO:0007669"/>
    <property type="project" value="TreeGrafter"/>
</dbReference>
<dbReference type="PANTHER" id="PTHR30069:SF29">
    <property type="entry name" value="HEMOGLOBIN AND HEMOGLOBIN-HAPTOGLOBIN-BINDING PROTEIN 1-RELATED"/>
    <property type="match status" value="1"/>
</dbReference>
<dbReference type="Gene3D" id="2.170.130.10">
    <property type="entry name" value="TonB-dependent receptor, plug domain"/>
    <property type="match status" value="1"/>
</dbReference>
<evidence type="ECO:0000256" key="2">
    <source>
        <dbReference type="ARBA" id="ARBA00022448"/>
    </source>
</evidence>
<evidence type="ECO:0000256" key="5">
    <source>
        <dbReference type="ARBA" id="ARBA00022729"/>
    </source>
</evidence>
<dbReference type="AlphaFoldDB" id="A0A0B6WVQ5"/>
<dbReference type="Gene3D" id="2.60.40.1120">
    <property type="entry name" value="Carboxypeptidase-like, regulatory domain"/>
    <property type="match status" value="1"/>
</dbReference>
<reference evidence="10 11" key="2">
    <citation type="submission" date="2015-01" db="EMBL/GenBank/DDBJ databases">
        <title>Complete genome sequence of Pyrinomonas methylaliphatogenes type strain K22T.</title>
        <authorList>
            <person name="Lee K.C.Y."/>
            <person name="Power J.F."/>
            <person name="Dunfield P.F."/>
            <person name="Morgan X.C."/>
            <person name="Huttenhower C."/>
            <person name="Stott M.B."/>
        </authorList>
    </citation>
    <scope>NUCLEOTIDE SEQUENCE [LARGE SCALE GENOMIC DNA]</scope>
    <source>
        <strain evidence="10 11">K22</strain>
    </source>
</reference>
<dbReference type="GO" id="GO:0009279">
    <property type="term" value="C:cell outer membrane"/>
    <property type="evidence" value="ECO:0007669"/>
    <property type="project" value="UniProtKB-SubCell"/>
</dbReference>
<evidence type="ECO:0000256" key="1">
    <source>
        <dbReference type="ARBA" id="ARBA00004571"/>
    </source>
</evidence>
<reference evidence="10 11" key="1">
    <citation type="submission" date="2013-12" db="EMBL/GenBank/DDBJ databases">
        <authorList>
            <person name="Stott M."/>
        </authorList>
    </citation>
    <scope>NUCLEOTIDE SEQUENCE [LARGE SCALE GENOMIC DNA]</scope>
    <source>
        <strain evidence="10 11">K22</strain>
    </source>
</reference>
<evidence type="ECO:0000256" key="6">
    <source>
        <dbReference type="ARBA" id="ARBA00023136"/>
    </source>
</evidence>
<evidence type="ECO:0000259" key="9">
    <source>
        <dbReference type="Pfam" id="PF25183"/>
    </source>
</evidence>
<dbReference type="InterPro" id="IPR037066">
    <property type="entry name" value="Plug_dom_sf"/>
</dbReference>
<dbReference type="Pfam" id="PF13620">
    <property type="entry name" value="CarboxypepD_reg"/>
    <property type="match status" value="1"/>
</dbReference>
<keyword evidence="5" id="KW-0732">Signal</keyword>
<keyword evidence="6" id="KW-0472">Membrane</keyword>
<protein>
    <submittedName>
        <fullName evidence="10">Outer membrane receptor for ferrienterochelin and colicins</fullName>
    </submittedName>
</protein>
<evidence type="ECO:0000256" key="7">
    <source>
        <dbReference type="ARBA" id="ARBA00023237"/>
    </source>
</evidence>
<dbReference type="Proteomes" id="UP000031518">
    <property type="component" value="Unassembled WGS sequence"/>
</dbReference>
<keyword evidence="3" id="KW-1134">Transmembrane beta strand</keyword>
<gene>
    <name evidence="10" type="ORF">PYK22_00847</name>
</gene>
<dbReference type="SUPFAM" id="SSF56935">
    <property type="entry name" value="Porins"/>
    <property type="match status" value="1"/>
</dbReference>
<dbReference type="InterPro" id="IPR039426">
    <property type="entry name" value="TonB-dep_rcpt-like"/>
</dbReference>
<keyword evidence="11" id="KW-1185">Reference proteome</keyword>
<comment type="subcellular location">
    <subcellularLocation>
        <location evidence="1">Cell outer membrane</location>
        <topology evidence="1">Multi-pass membrane protein</topology>
    </subcellularLocation>
</comment>
<organism evidence="10 11">
    <name type="scientific">Pyrinomonas methylaliphatogenes</name>
    <dbReference type="NCBI Taxonomy" id="454194"/>
    <lineage>
        <taxon>Bacteria</taxon>
        <taxon>Pseudomonadati</taxon>
        <taxon>Acidobacteriota</taxon>
        <taxon>Blastocatellia</taxon>
        <taxon>Blastocatellales</taxon>
        <taxon>Pyrinomonadaceae</taxon>
        <taxon>Pyrinomonas</taxon>
    </lineage>
</organism>
<dbReference type="GO" id="GO:0044718">
    <property type="term" value="P:siderophore transmembrane transport"/>
    <property type="evidence" value="ECO:0007669"/>
    <property type="project" value="TreeGrafter"/>
</dbReference>
<dbReference type="Pfam" id="PF25183">
    <property type="entry name" value="OMP_b-brl_4"/>
    <property type="match status" value="1"/>
</dbReference>
<evidence type="ECO:0000313" key="10">
    <source>
        <dbReference type="EMBL" id="CDM64852.1"/>
    </source>
</evidence>
<feature type="domain" description="TonB-dependent receptor plug" evidence="8">
    <location>
        <begin position="157"/>
        <end position="246"/>
    </location>
</feature>
<evidence type="ECO:0000256" key="4">
    <source>
        <dbReference type="ARBA" id="ARBA00022692"/>
    </source>
</evidence>
<dbReference type="Gene3D" id="2.40.170.20">
    <property type="entry name" value="TonB-dependent receptor, beta-barrel domain"/>
    <property type="match status" value="1"/>
</dbReference>
<keyword evidence="2" id="KW-0813">Transport</keyword>
<dbReference type="InterPro" id="IPR013784">
    <property type="entry name" value="Carb-bd-like_fold"/>
</dbReference>
<dbReference type="GO" id="GO:0030246">
    <property type="term" value="F:carbohydrate binding"/>
    <property type="evidence" value="ECO:0007669"/>
    <property type="project" value="InterPro"/>
</dbReference>
<dbReference type="InterPro" id="IPR012910">
    <property type="entry name" value="Plug_dom"/>
</dbReference>
<keyword evidence="4" id="KW-0812">Transmembrane</keyword>
<evidence type="ECO:0000256" key="3">
    <source>
        <dbReference type="ARBA" id="ARBA00022452"/>
    </source>
</evidence>
<name>A0A0B6WVQ5_9BACT</name>
<dbReference type="SUPFAM" id="SSF49452">
    <property type="entry name" value="Starch-binding domain-like"/>
    <property type="match status" value="1"/>
</dbReference>
<evidence type="ECO:0000259" key="8">
    <source>
        <dbReference type="Pfam" id="PF07715"/>
    </source>
</evidence>
<dbReference type="PANTHER" id="PTHR30069">
    <property type="entry name" value="TONB-DEPENDENT OUTER MEMBRANE RECEPTOR"/>
    <property type="match status" value="1"/>
</dbReference>
<dbReference type="InterPro" id="IPR057601">
    <property type="entry name" value="Oar-like_b-barrel"/>
</dbReference>
<accession>A0A0B6WVQ5</accession>
<keyword evidence="10" id="KW-0675">Receptor</keyword>
<feature type="domain" description="TonB-dependent transporter Oar-like beta-barrel" evidence="9">
    <location>
        <begin position="536"/>
        <end position="751"/>
    </location>
</feature>
<sequence length="856" mass="97045">MNPSFKMLLTILRLSSLLNVLMIASLIANGTVQQKASMLAQTSRLILTITDERDQPVIGARCALLTADERRTLVEAVSDDQGHASFTDLKPGVYTLRVVREGFAPLVLKEVAIESATETSLSVSLSIAPLAANVTVNASNTLSTEIEAGATITNTLMKREELRFLPISAQRVFDALPLTPGVIRSPKGELSIKGAQESQSALIVNGVHANDPATGNFRLNLPLDSVEEVQVFQHPYTVEYGRFIGGITQVITKRGGESFHWELNDFLPDFRFKGGKLVGVAEDAPRLTLNGPIIKDKLFFAQSASYTIAKNPVRGLTFPDNETKIESQSYFSQFDLIINSKHTQTITIGYFPEHDQFLTLNFFRPRPVTPNYKQRDFSTALRDNYALFNGLLESTVSYKRFNAEVWGQGQADHDFFPIGESGNYFAQQKRHALSFEFFEVYQAPPLRRPWNTLHELKFGFDFIRVSAHTDYHANPVNIFRGDGTLAERIVFDNRHAKPISVANYEYSGFIQDRLHLRANLSLDLGLRYENQRINVQTNLAPRAGFAWAPFKDGKTVVRGGIGVFFDKVPLNIRSFSFYPGRLVTRYTTDGHTILDRRYYRNVLVNTKPIEPFDLRRRDPDAGFVPENLTWNLELARQVSTRLLLRINYLHSATESIYILNPETDFRGQTAIVLRSAGEAQYRAFEIMARFKLRRNDLFYVSYVRSRARGDLNDFNSYFGDVGAPIIRQNQYSNLPFDVPHRLLAWGTLSLPHRITIAPIIEWRTGFPYSRLDAEQRFVGLRNNDTTRFPPFFSLDLEAAKTFQVTRRYGVRLALRSFNITNHFNPQNVHANIADPRFGTFFASSSRTFAGSFDILF</sequence>
<keyword evidence="7" id="KW-0998">Cell outer membrane</keyword>
<dbReference type="EMBL" id="CBXV010000003">
    <property type="protein sequence ID" value="CDM64852.1"/>
    <property type="molecule type" value="Genomic_DNA"/>
</dbReference>
<evidence type="ECO:0000313" key="11">
    <source>
        <dbReference type="Proteomes" id="UP000031518"/>
    </source>
</evidence>
<dbReference type="InterPro" id="IPR036942">
    <property type="entry name" value="Beta-barrel_TonB_sf"/>
</dbReference>
<dbReference type="OrthoDB" id="99095at2"/>
<proteinExistence type="predicted"/>
<dbReference type="Pfam" id="PF07715">
    <property type="entry name" value="Plug"/>
    <property type="match status" value="1"/>
</dbReference>
<dbReference type="STRING" id="454194.PYK22_00847"/>